<evidence type="ECO:0000313" key="7">
    <source>
        <dbReference type="Proteomes" id="UP001296993"/>
    </source>
</evidence>
<dbReference type="Proteomes" id="UP001296993">
    <property type="component" value="Unassembled WGS sequence"/>
</dbReference>
<evidence type="ECO:0000256" key="2">
    <source>
        <dbReference type="ARBA" id="ARBA00022679"/>
    </source>
</evidence>
<dbReference type="Gene3D" id="3.40.630.30">
    <property type="match status" value="2"/>
</dbReference>
<evidence type="ECO:0000259" key="5">
    <source>
        <dbReference type="PROSITE" id="PS51186"/>
    </source>
</evidence>
<sequence>MSENSTIRIERFAPEIVDGVPTGRTDAFNLATSRGFHDGPPEADGLKTLAEIAIADGITFTAVHDDAAVAPSIHADQPVATYAAFPGTINVGGAEPVPVHQITSVTVSPTHRRRGILRTVITEDLRRAREAGMPLAALTASEATIYGRFGFGLAAERVRFELKVDRGAQLRAATTGSIVEVAPAELKNHAAAIFAAAHARTLGSVGHNHFDLGFAEGRWDDYESLKPVKNLRAALHLDAQGNPDGFVTYLFSGWKSDPYTMEIQQLCAVDGAARRELVAHLGAHDLIDKVTGRGPVDDVLPAALADSRSYKVTALGDHLWLRILDVPAALGARSYSSDGRISLLVRDDLHLVNGAWELTVSDGEPVVRPAPADLAVDASLDVRDLASLYLGATSATRLHEAGVLTVHSAGALPAMDALFATATVPYCQADF</sequence>
<dbReference type="Pfam" id="PF17668">
    <property type="entry name" value="Acetyltransf_17"/>
    <property type="match status" value="1"/>
</dbReference>
<feature type="binding site" evidence="4">
    <location>
        <begin position="105"/>
        <end position="107"/>
    </location>
    <ligand>
        <name>acetyl-CoA</name>
        <dbReference type="ChEBI" id="CHEBI:57288"/>
    </ligand>
</feature>
<protein>
    <submittedName>
        <fullName evidence="6">Acetyltransferase</fullName>
    </submittedName>
</protein>
<dbReference type="RefSeq" id="WP_209997404.1">
    <property type="nucleotide sequence ID" value="NZ_BAAAJY010000002.1"/>
</dbReference>
<dbReference type="Pfam" id="PF13530">
    <property type="entry name" value="SCP2_2"/>
    <property type="match status" value="1"/>
</dbReference>
<keyword evidence="3 4" id="KW-0012">Acyltransferase</keyword>
<dbReference type="PROSITE" id="PS51186">
    <property type="entry name" value="GNAT"/>
    <property type="match status" value="1"/>
</dbReference>
<dbReference type="HAMAP" id="MF_01812">
    <property type="entry name" value="Eis"/>
    <property type="match status" value="1"/>
</dbReference>
<comment type="similarity">
    <text evidence="1 4">Belongs to the acetyltransferase Eis family.</text>
</comment>
<feature type="active site" description="Proton donor" evidence="4">
    <location>
        <position position="146"/>
    </location>
</feature>
<feature type="domain" description="N-acetyltransferase" evidence="5">
    <location>
        <begin position="47"/>
        <end position="173"/>
    </location>
</feature>
<evidence type="ECO:0000256" key="1">
    <source>
        <dbReference type="ARBA" id="ARBA00009213"/>
    </source>
</evidence>
<dbReference type="InterPro" id="IPR016181">
    <property type="entry name" value="Acyl_CoA_acyltransferase"/>
</dbReference>
<keyword evidence="7" id="KW-1185">Reference proteome</keyword>
<name>A0ABS4XDE6_9MICC</name>
<dbReference type="InterPro" id="IPR041380">
    <property type="entry name" value="Acetyltransf_17"/>
</dbReference>
<comment type="caution">
    <text evidence="6">The sequence shown here is derived from an EMBL/GenBank/DDBJ whole genome shotgun (WGS) entry which is preliminary data.</text>
</comment>
<dbReference type="PANTHER" id="PTHR37817">
    <property type="entry name" value="N-ACETYLTRANSFERASE EIS"/>
    <property type="match status" value="1"/>
</dbReference>
<dbReference type="PANTHER" id="PTHR37817:SF1">
    <property type="entry name" value="N-ACETYLTRANSFERASE EIS"/>
    <property type="match status" value="1"/>
</dbReference>
<evidence type="ECO:0000256" key="3">
    <source>
        <dbReference type="ARBA" id="ARBA00023315"/>
    </source>
</evidence>
<dbReference type="InterPro" id="IPR051554">
    <property type="entry name" value="Acetyltransferase_Eis"/>
</dbReference>
<dbReference type="InterPro" id="IPR025559">
    <property type="entry name" value="Eis_dom"/>
</dbReference>
<dbReference type="InterPro" id="IPR000182">
    <property type="entry name" value="GNAT_dom"/>
</dbReference>
<organism evidence="6 7">
    <name type="scientific">Paeniglutamicibacter kerguelensis</name>
    <dbReference type="NCBI Taxonomy" id="254788"/>
    <lineage>
        <taxon>Bacteria</taxon>
        <taxon>Bacillati</taxon>
        <taxon>Actinomycetota</taxon>
        <taxon>Actinomycetes</taxon>
        <taxon>Micrococcales</taxon>
        <taxon>Micrococcaceae</taxon>
        <taxon>Paeniglutamicibacter</taxon>
    </lineage>
</organism>
<keyword evidence="2 4" id="KW-0808">Transferase</keyword>
<dbReference type="SUPFAM" id="SSF55729">
    <property type="entry name" value="Acyl-CoA N-acyltransferases (Nat)"/>
    <property type="match status" value="1"/>
</dbReference>
<gene>
    <name evidence="6" type="ORF">JOF47_002014</name>
</gene>
<dbReference type="Gene3D" id="3.30.1050.10">
    <property type="entry name" value="SCP2 sterol-binding domain"/>
    <property type="match status" value="1"/>
</dbReference>
<evidence type="ECO:0000256" key="4">
    <source>
        <dbReference type="HAMAP-Rule" id="MF_01812"/>
    </source>
</evidence>
<accession>A0ABS4XDE6</accession>
<proteinExistence type="inferred from homology"/>
<dbReference type="EMBL" id="JAGIOF010000001">
    <property type="protein sequence ID" value="MBP2386503.1"/>
    <property type="molecule type" value="Genomic_DNA"/>
</dbReference>
<dbReference type="InterPro" id="IPR036527">
    <property type="entry name" value="SCP2_sterol-bd_dom_sf"/>
</dbReference>
<feature type="active site" description="Proton acceptor; via carboxylate" evidence="4">
    <location>
        <position position="431"/>
    </location>
</feature>
<feature type="binding site" evidence="4">
    <location>
        <begin position="113"/>
        <end position="118"/>
    </location>
    <ligand>
        <name>acetyl-CoA</name>
        <dbReference type="ChEBI" id="CHEBI:57288"/>
    </ligand>
</feature>
<evidence type="ECO:0000313" key="6">
    <source>
        <dbReference type="EMBL" id="MBP2386503.1"/>
    </source>
</evidence>
<dbReference type="SUPFAM" id="SSF55718">
    <property type="entry name" value="SCP-like"/>
    <property type="match status" value="1"/>
</dbReference>
<dbReference type="InterPro" id="IPR022902">
    <property type="entry name" value="NAcTrfase_Eis"/>
</dbReference>
<feature type="binding site" evidence="4">
    <location>
        <begin position="141"/>
        <end position="142"/>
    </location>
    <ligand>
        <name>acetyl-CoA</name>
        <dbReference type="ChEBI" id="CHEBI:57288"/>
    </ligand>
</feature>
<reference evidence="6 7" key="1">
    <citation type="submission" date="2021-03" db="EMBL/GenBank/DDBJ databases">
        <title>Sequencing the genomes of 1000 actinobacteria strains.</title>
        <authorList>
            <person name="Klenk H.-P."/>
        </authorList>
    </citation>
    <scope>NUCLEOTIDE SEQUENCE [LARGE SCALE GENOMIC DNA]</scope>
    <source>
        <strain evidence="6 7">DSM 15797</strain>
    </source>
</reference>
<dbReference type="Pfam" id="PF13527">
    <property type="entry name" value="Acetyltransf_9"/>
    <property type="match status" value="1"/>
</dbReference>
<comment type="subunit">
    <text evidence="4">Homohexamer; trimer of dimers.</text>
</comment>